<proteinExistence type="predicted"/>
<evidence type="ECO:0000313" key="7">
    <source>
        <dbReference type="EMBL" id="KAL1791799.1"/>
    </source>
</evidence>
<feature type="transmembrane region" description="Helical" evidence="6">
    <location>
        <begin position="221"/>
        <end position="244"/>
    </location>
</feature>
<dbReference type="EMBL" id="JBHGVX010000010">
    <property type="protein sequence ID" value="KAL1791799.1"/>
    <property type="molecule type" value="Genomic_DNA"/>
</dbReference>
<evidence type="ECO:0000256" key="2">
    <source>
        <dbReference type="ARBA" id="ARBA00022692"/>
    </source>
</evidence>
<dbReference type="GeneID" id="96089872"/>
<feature type="region of interest" description="Disordered" evidence="5">
    <location>
        <begin position="1"/>
        <end position="30"/>
    </location>
</feature>
<evidence type="ECO:0000256" key="4">
    <source>
        <dbReference type="ARBA" id="ARBA00023136"/>
    </source>
</evidence>
<dbReference type="PANTHER" id="PTHR31162">
    <property type="entry name" value="MALIC ACID TRANSPORT PROTEIN-RELATED"/>
    <property type="match status" value="1"/>
</dbReference>
<evidence type="ECO:0000256" key="5">
    <source>
        <dbReference type="SAM" id="MobiDB-lite"/>
    </source>
</evidence>
<gene>
    <name evidence="7" type="ORF">ACET3X_009550</name>
</gene>
<evidence type="ECO:0000256" key="3">
    <source>
        <dbReference type="ARBA" id="ARBA00022989"/>
    </source>
</evidence>
<keyword evidence="3 6" id="KW-1133">Transmembrane helix</keyword>
<feature type="transmembrane region" description="Helical" evidence="6">
    <location>
        <begin position="162"/>
        <end position="183"/>
    </location>
</feature>
<feature type="transmembrane region" description="Helical" evidence="6">
    <location>
        <begin position="39"/>
        <end position="57"/>
    </location>
</feature>
<dbReference type="Proteomes" id="UP001578633">
    <property type="component" value="Chromosome 10"/>
</dbReference>
<evidence type="ECO:0000256" key="6">
    <source>
        <dbReference type="SAM" id="Phobius"/>
    </source>
</evidence>
<feature type="compositionally biased region" description="Basic and acidic residues" evidence="5">
    <location>
        <begin position="20"/>
        <end position="30"/>
    </location>
</feature>
<evidence type="ECO:0000313" key="8">
    <source>
        <dbReference type="Proteomes" id="UP001578633"/>
    </source>
</evidence>
<evidence type="ECO:0000256" key="1">
    <source>
        <dbReference type="ARBA" id="ARBA00004141"/>
    </source>
</evidence>
<keyword evidence="4 6" id="KW-0472">Membrane</keyword>
<dbReference type="InterPro" id="IPR030185">
    <property type="entry name" value="Mae1"/>
</dbReference>
<dbReference type="PANTHER" id="PTHR31162:SF0">
    <property type="entry name" value="MALIC ACID TRANSPORT PROTEIN"/>
    <property type="match status" value="1"/>
</dbReference>
<protein>
    <submittedName>
        <fullName evidence="7">Uncharacterized protein</fullName>
    </submittedName>
</protein>
<name>A0ABR3U6F3_9PLEO</name>
<feature type="transmembrane region" description="Helical" evidence="6">
    <location>
        <begin position="195"/>
        <end position="215"/>
    </location>
</feature>
<dbReference type="Pfam" id="PF03595">
    <property type="entry name" value="SLAC1"/>
    <property type="match status" value="1"/>
</dbReference>
<comment type="caution">
    <text evidence="7">The sequence shown here is derived from an EMBL/GenBank/DDBJ whole genome shotgun (WGS) entry which is preliminary data.</text>
</comment>
<reference evidence="7 8" key="1">
    <citation type="submission" date="2024-09" db="EMBL/GenBank/DDBJ databases">
        <title>T2T genomes of carrot and Alternaria dauci and their utility for understanding host-pathogen interaction during carrot leaf blight disease.</title>
        <authorList>
            <person name="Liu W."/>
            <person name="Xu S."/>
            <person name="Ou C."/>
            <person name="Liu X."/>
            <person name="Zhuang F."/>
            <person name="Deng X.W."/>
        </authorList>
    </citation>
    <scope>NUCLEOTIDE SEQUENCE [LARGE SCALE GENOMIC DNA]</scope>
    <source>
        <strain evidence="7 8">A2016</strain>
    </source>
</reference>
<feature type="transmembrane region" description="Helical" evidence="6">
    <location>
        <begin position="111"/>
        <end position="131"/>
    </location>
</feature>
<keyword evidence="8" id="KW-1185">Reference proteome</keyword>
<organism evidence="7 8">
    <name type="scientific">Alternaria dauci</name>
    <dbReference type="NCBI Taxonomy" id="48095"/>
    <lineage>
        <taxon>Eukaryota</taxon>
        <taxon>Fungi</taxon>
        <taxon>Dikarya</taxon>
        <taxon>Ascomycota</taxon>
        <taxon>Pezizomycotina</taxon>
        <taxon>Dothideomycetes</taxon>
        <taxon>Pleosporomycetidae</taxon>
        <taxon>Pleosporales</taxon>
        <taxon>Pleosporineae</taxon>
        <taxon>Pleosporaceae</taxon>
        <taxon>Alternaria</taxon>
        <taxon>Alternaria sect. Porri</taxon>
    </lineage>
</organism>
<dbReference type="RefSeq" id="XP_069302383.1">
    <property type="nucleotide sequence ID" value="XM_069456187.1"/>
</dbReference>
<accession>A0ABR3U6F3</accession>
<comment type="subcellular location">
    <subcellularLocation>
        <location evidence="1">Membrane</location>
        <topology evidence="1">Multi-pass membrane protein</topology>
    </subcellularLocation>
</comment>
<sequence>MDTPPPTNTTAMPSKPEILQQEHTHPDPKTSIRNRLKHFTLAWFLSTMSTGGLALALADTPHQFPGLYYIGLTLFFANILLFLILCTCTFLRAIYHPTHFTASFSHPQESLSLGAFWLSLSVILAGIQTYGLTHNPSLSSSSASSAAAAGYPWLVDTVYVSYYIYAASSLVNSIFQYWILIAYSKSRPVPYLPAIFLAGYSAMLTGTLASMIVHTQPGHRVMGIVVSGVAYQGFGWCVSFVAIVA</sequence>
<dbReference type="InterPro" id="IPR004695">
    <property type="entry name" value="SLAC1/Mae1/Ssu1/TehA"/>
</dbReference>
<keyword evidence="2 6" id="KW-0812">Transmembrane</keyword>
<dbReference type="Gene3D" id="1.50.10.150">
    <property type="entry name" value="Voltage-dependent anion channel"/>
    <property type="match status" value="1"/>
</dbReference>
<feature type="transmembrane region" description="Helical" evidence="6">
    <location>
        <begin position="69"/>
        <end position="91"/>
    </location>
</feature>
<dbReference type="InterPro" id="IPR038665">
    <property type="entry name" value="Voltage-dep_anion_channel_sf"/>
</dbReference>